<evidence type="ECO:0000313" key="1">
    <source>
        <dbReference type="EMBL" id="NEB88451.1"/>
    </source>
</evidence>
<accession>A0A6G3SZV9</accession>
<name>A0A6G3SZV9_STRAQ</name>
<proteinExistence type="predicted"/>
<comment type="caution">
    <text evidence="1">The sequence shown here is derived from an EMBL/GenBank/DDBJ whole genome shotgun (WGS) entry which is preliminary data.</text>
</comment>
<gene>
    <name evidence="1" type="ORF">G3I43_30440</name>
</gene>
<reference evidence="1" key="1">
    <citation type="submission" date="2020-01" db="EMBL/GenBank/DDBJ databases">
        <title>Insect and environment-associated Actinomycetes.</title>
        <authorList>
            <person name="Currrie C."/>
            <person name="Chevrette M."/>
            <person name="Carlson C."/>
            <person name="Stubbendieck R."/>
            <person name="Wendt-Pienkowski E."/>
        </authorList>
    </citation>
    <scope>NUCLEOTIDE SEQUENCE</scope>
    <source>
        <strain evidence="1">SID505</strain>
    </source>
</reference>
<sequence length="188" mass="20844">MTPVRMIEILDNLDVLSRPHLDLTTIEVGGVALGTPGVDVPRESLVEAQSNLVARYRGGTDLDSEYYDAEGRRLTPDEVFDDAARSDGFLYRADKVSYKVRAGAVVGFAVYGPHLSHFAQLASYEEFLAAFGTPDRAREDETYGDLMGYDTYYWGAQKHVRWDAWDDRVSLINLGAFEGNSGPEDSGH</sequence>
<organism evidence="1">
    <name type="scientific">Streptomyces anulatus</name>
    <name type="common">Streptomyces chrysomallus</name>
    <dbReference type="NCBI Taxonomy" id="1892"/>
    <lineage>
        <taxon>Bacteria</taxon>
        <taxon>Bacillati</taxon>
        <taxon>Actinomycetota</taxon>
        <taxon>Actinomycetes</taxon>
        <taxon>Kitasatosporales</taxon>
        <taxon>Streptomycetaceae</taxon>
        <taxon>Streptomyces</taxon>
    </lineage>
</organism>
<dbReference type="RefSeq" id="WP_164259996.1">
    <property type="nucleotide sequence ID" value="NZ_JAAGMK010000881.1"/>
</dbReference>
<dbReference type="EMBL" id="JAAGMK010000881">
    <property type="protein sequence ID" value="NEB88451.1"/>
    <property type="molecule type" value="Genomic_DNA"/>
</dbReference>
<dbReference type="AlphaFoldDB" id="A0A6G3SZV9"/>
<protein>
    <submittedName>
        <fullName evidence="1">Uncharacterized protein</fullName>
    </submittedName>
</protein>